<feature type="transmembrane region" description="Helical" evidence="1">
    <location>
        <begin position="92"/>
        <end position="111"/>
    </location>
</feature>
<gene>
    <name evidence="3" type="ORF">E4P82_01200</name>
</gene>
<dbReference type="PIRSF" id="PIRSF016919">
    <property type="entry name" value="HupE_UreJ"/>
    <property type="match status" value="1"/>
</dbReference>
<keyword evidence="1" id="KW-0812">Transmembrane</keyword>
<accession>A0ABX1TEY6</accession>
<feature type="transmembrane region" description="Helical" evidence="1">
    <location>
        <begin position="40"/>
        <end position="59"/>
    </location>
</feature>
<evidence type="ECO:0000256" key="2">
    <source>
        <dbReference type="SAM" id="SignalP"/>
    </source>
</evidence>
<keyword evidence="4" id="KW-1185">Reference proteome</keyword>
<feature type="signal peptide" evidence="2">
    <location>
        <begin position="1"/>
        <end position="24"/>
    </location>
</feature>
<evidence type="ECO:0000256" key="1">
    <source>
        <dbReference type="SAM" id="Phobius"/>
    </source>
</evidence>
<keyword evidence="1" id="KW-0472">Membrane</keyword>
<dbReference type="Pfam" id="PF04955">
    <property type="entry name" value="HupE_UreJ"/>
    <property type="match status" value="1"/>
</dbReference>
<evidence type="ECO:0000313" key="4">
    <source>
        <dbReference type="Proteomes" id="UP000760480"/>
    </source>
</evidence>
<proteinExistence type="predicted"/>
<evidence type="ECO:0000313" key="3">
    <source>
        <dbReference type="EMBL" id="NMQ17936.1"/>
    </source>
</evidence>
<name>A0ABX1TEY6_9GAMM</name>
<feature type="transmembrane region" description="Helical" evidence="1">
    <location>
        <begin position="145"/>
        <end position="170"/>
    </location>
</feature>
<dbReference type="EMBL" id="SPMZ01000004">
    <property type="protein sequence ID" value="NMQ17936.1"/>
    <property type="molecule type" value="Genomic_DNA"/>
</dbReference>
<feature type="transmembrane region" description="Helical" evidence="1">
    <location>
        <begin position="177"/>
        <end position="194"/>
    </location>
</feature>
<keyword evidence="2" id="KW-0732">Signal</keyword>
<dbReference type="RefSeq" id="WP_169247192.1">
    <property type="nucleotide sequence ID" value="NZ_SPMZ01000004.1"/>
</dbReference>
<feature type="chain" id="PRO_5045185585" evidence="2">
    <location>
        <begin position="25"/>
        <end position="195"/>
    </location>
</feature>
<comment type="caution">
    <text evidence="3">The sequence shown here is derived from an EMBL/GenBank/DDBJ whole genome shotgun (WGS) entry which is preliminary data.</text>
</comment>
<feature type="transmembrane region" description="Helical" evidence="1">
    <location>
        <begin position="66"/>
        <end position="86"/>
    </location>
</feature>
<sequence length="195" mass="19685">MQILSNKRGWVALSLLVASGAVHAHTTGLPHMDLFTGVEHPFSGLDHILAMVAVGLWAAQLGGRALWLVPLTFVLTMAVGGALGLLGVPLPMVELGIAGSVVVLGVLVALASRLPLAVSMALVGLFALFHGYAHGAEMAAESSALWYGLGFMLATATLHALGIGMALAAGRGVPARLVRVGGAAIAASGMLLLAA</sequence>
<dbReference type="InterPro" id="IPR007038">
    <property type="entry name" value="HupE_UreJ"/>
</dbReference>
<keyword evidence="1" id="KW-1133">Transmembrane helix</keyword>
<feature type="transmembrane region" description="Helical" evidence="1">
    <location>
        <begin position="116"/>
        <end position="133"/>
    </location>
</feature>
<organism evidence="3 4">
    <name type="scientific">Candidatus Competibacter phosphatis</name>
    <dbReference type="NCBI Taxonomy" id="221280"/>
    <lineage>
        <taxon>Bacteria</taxon>
        <taxon>Pseudomonadati</taxon>
        <taxon>Pseudomonadota</taxon>
        <taxon>Gammaproteobacteria</taxon>
        <taxon>Candidatus Competibacteraceae</taxon>
        <taxon>Candidatus Competibacter</taxon>
    </lineage>
</organism>
<protein>
    <submittedName>
        <fullName evidence="3">HupE/UreJ family protein</fullName>
    </submittedName>
</protein>
<reference evidence="3 4" key="1">
    <citation type="submission" date="2019-03" db="EMBL/GenBank/DDBJ databases">
        <title>Metabolic reconstructions from genomes of highly enriched 'Candidatus Accumulibacter' and 'Candidatus Competibacter' bioreactor populations.</title>
        <authorList>
            <person name="Annavajhala M.K."/>
            <person name="Welles L."/>
            <person name="Abbas B."/>
            <person name="Sorokin D."/>
            <person name="Park H."/>
            <person name="Van Loosdrecht M."/>
            <person name="Chandran K."/>
        </authorList>
    </citation>
    <scope>NUCLEOTIDE SEQUENCE [LARGE SCALE GENOMIC DNA]</scope>
    <source>
        <strain evidence="3 4">SBR_G</strain>
    </source>
</reference>
<dbReference type="Proteomes" id="UP000760480">
    <property type="component" value="Unassembled WGS sequence"/>
</dbReference>